<name>A0A0F8YIH0_9ZZZZ</name>
<reference evidence="1" key="1">
    <citation type="journal article" date="2015" name="Nature">
        <title>Complex archaea that bridge the gap between prokaryotes and eukaryotes.</title>
        <authorList>
            <person name="Spang A."/>
            <person name="Saw J.H."/>
            <person name="Jorgensen S.L."/>
            <person name="Zaremba-Niedzwiedzka K."/>
            <person name="Martijn J."/>
            <person name="Lind A.E."/>
            <person name="van Eijk R."/>
            <person name="Schleper C."/>
            <person name="Guy L."/>
            <person name="Ettema T.J."/>
        </authorList>
    </citation>
    <scope>NUCLEOTIDE SEQUENCE</scope>
</reference>
<dbReference type="EMBL" id="LAZR01053228">
    <property type="protein sequence ID" value="KKK81202.1"/>
    <property type="molecule type" value="Genomic_DNA"/>
</dbReference>
<organism evidence="1">
    <name type="scientific">marine sediment metagenome</name>
    <dbReference type="NCBI Taxonomy" id="412755"/>
    <lineage>
        <taxon>unclassified sequences</taxon>
        <taxon>metagenomes</taxon>
        <taxon>ecological metagenomes</taxon>
    </lineage>
</organism>
<evidence type="ECO:0000313" key="1">
    <source>
        <dbReference type="EMBL" id="KKK81202.1"/>
    </source>
</evidence>
<dbReference type="AlphaFoldDB" id="A0A0F8YIH0"/>
<accession>A0A0F8YIH0</accession>
<proteinExistence type="predicted"/>
<sequence length="81" mass="9276">MSQQIKESRIEFIKRLNRGVNLKEAQSIVDSLERLHEPEGEETCEVCKNVRKHSELQGVEVDGRLVVVVCKECIAIGWPEE</sequence>
<gene>
    <name evidence="1" type="ORF">LCGC14_2815830</name>
</gene>
<comment type="caution">
    <text evidence="1">The sequence shown here is derived from an EMBL/GenBank/DDBJ whole genome shotgun (WGS) entry which is preliminary data.</text>
</comment>
<protein>
    <submittedName>
        <fullName evidence="1">Uncharacterized protein</fullName>
    </submittedName>
</protein>